<dbReference type="InterPro" id="IPR011042">
    <property type="entry name" value="6-blade_b-propeller_TolB-like"/>
</dbReference>
<comment type="subunit">
    <text evidence="4">Homotetramer.</text>
</comment>
<dbReference type="Gene3D" id="2.120.10.30">
    <property type="entry name" value="TolB, C-terminal domain"/>
    <property type="match status" value="1"/>
</dbReference>
<organism evidence="15 16">
    <name type="scientific">Caerostris extrusa</name>
    <name type="common">Bark spider</name>
    <name type="synonym">Caerostris bankana</name>
    <dbReference type="NCBI Taxonomy" id="172846"/>
    <lineage>
        <taxon>Eukaryota</taxon>
        <taxon>Metazoa</taxon>
        <taxon>Ecdysozoa</taxon>
        <taxon>Arthropoda</taxon>
        <taxon>Chelicerata</taxon>
        <taxon>Arachnida</taxon>
        <taxon>Araneae</taxon>
        <taxon>Araneomorphae</taxon>
        <taxon>Entelegynae</taxon>
        <taxon>Araneoidea</taxon>
        <taxon>Araneidae</taxon>
        <taxon>Caerostris</taxon>
    </lineage>
</organism>
<evidence type="ECO:0000256" key="4">
    <source>
        <dbReference type="ARBA" id="ARBA00011881"/>
    </source>
</evidence>
<dbReference type="InterPro" id="IPR045550">
    <property type="entry name" value="AARE_N"/>
</dbReference>
<evidence type="ECO:0000313" key="15">
    <source>
        <dbReference type="EMBL" id="GIX81737.1"/>
    </source>
</evidence>
<evidence type="ECO:0000259" key="13">
    <source>
        <dbReference type="Pfam" id="PF00326"/>
    </source>
</evidence>
<evidence type="ECO:0000259" key="14">
    <source>
        <dbReference type="Pfam" id="PF19283"/>
    </source>
</evidence>
<keyword evidence="8" id="KW-0378">Hydrolase</keyword>
<dbReference type="Proteomes" id="UP001054945">
    <property type="component" value="Unassembled WGS sequence"/>
</dbReference>
<dbReference type="InterPro" id="IPR002471">
    <property type="entry name" value="Pept_S9_AS"/>
</dbReference>
<dbReference type="GO" id="GO:0006508">
    <property type="term" value="P:proteolysis"/>
    <property type="evidence" value="ECO:0007669"/>
    <property type="project" value="InterPro"/>
</dbReference>
<evidence type="ECO:0000256" key="12">
    <source>
        <dbReference type="ARBA" id="ARBA00045885"/>
    </source>
</evidence>
<feature type="domain" description="Acylamino-acid-releasing enzyme N-terminal" evidence="14">
    <location>
        <begin position="130"/>
        <end position="502"/>
    </location>
</feature>
<dbReference type="Pfam" id="PF00326">
    <property type="entry name" value="Peptidase_S9"/>
    <property type="match status" value="1"/>
</dbReference>
<reference evidence="15 16" key="1">
    <citation type="submission" date="2021-06" db="EMBL/GenBank/DDBJ databases">
        <title>Caerostris extrusa draft genome.</title>
        <authorList>
            <person name="Kono N."/>
            <person name="Arakawa K."/>
        </authorList>
    </citation>
    <scope>NUCLEOTIDE SEQUENCE [LARGE SCALE GENOMIC DNA]</scope>
</reference>
<evidence type="ECO:0000256" key="7">
    <source>
        <dbReference type="ARBA" id="ARBA00022490"/>
    </source>
</evidence>
<evidence type="ECO:0000256" key="10">
    <source>
        <dbReference type="ARBA" id="ARBA00032284"/>
    </source>
</evidence>
<dbReference type="EMBL" id="BPLR01003161">
    <property type="protein sequence ID" value="GIX81737.1"/>
    <property type="molecule type" value="Genomic_DNA"/>
</dbReference>
<comment type="catalytic activity">
    <reaction evidence="1">
        <text>Cleavage of an N-acetyl or N-formyl amino acid from the N-terminus of a polypeptide.</text>
        <dbReference type="EC" id="3.4.19.1"/>
    </reaction>
</comment>
<evidence type="ECO:0000256" key="8">
    <source>
        <dbReference type="ARBA" id="ARBA00022801"/>
    </source>
</evidence>
<dbReference type="SUPFAM" id="SSF53474">
    <property type="entry name" value="alpha/beta-Hydrolases"/>
    <property type="match status" value="1"/>
</dbReference>
<comment type="subcellular location">
    <subcellularLocation>
        <location evidence="2">Cytoplasm</location>
    </subcellularLocation>
</comment>
<sequence length="773" mass="87648">MELEILKAEIVQLKTQKLGVLSPSPSIKLSSMSVYEIHQYGNANILMKPLNLPRDLNEQILMESTTQCIEKKTRIIIQSCSQNPSSESKHSSVSSIVHSFKDGYRDFTLCSNIQKYSFNSYCFICKNITSRKESLKILSNGISCDTSSELLCAFSKSGKKRAILREKKSSEEKIWNEYQKETTFDMNECKEHGKISRNDPFKCFEWSSDEKFLLYAAEEKQPKSVSYFKNSNKKEETDSIIKGEEYAFKEEWGEACVGDHHTVLCVLEIETGKVEVLPTNKIGEHISFGQAKWGPDDESIIFVGWKEFPYRLGVWACRNRRSAIYAMNLRNKDIEILTRDCNICVRSPRFSPNFDTLIYLENSSGGPHFKGAKLRKYDWKAKKNSTIVDLVENAAGEEFPGIYADYLPLRCWSEDGKNIFFSTIWRSRTAIVCVDIDNGHIQKINVDKDFGSAFLLDVQQNMMIAEMSSPNIEPCLAIGHFNYQNKAVVDWKFLDANSPVRHNDINWKILKLIPTISNKDYPNLDYDIIVISPKEMQSKCPLIIMPHGGPHSCFTAGFLSRRIGFVKLGYVLCIVNYRGSIGFGENNLNSLPGNIGTQDVADVQQAAIHIKNNCNFDISNVVVFGGSHGGFLGAHLCGQYPDFYKAAVLLNPVIDVSNMMGVSDIPDWTWVEGGCGDNFEMSTVATPDNLKTMWERSPIKYLENVRSPTLLLLGTKDLRVPMSQGLKYYQLLKARGVPVRVCKYDDNHQLLKTPHDGDHFMQSVIWFNKYSAS</sequence>
<comment type="similarity">
    <text evidence="3">Belongs to the peptidase S9C family.</text>
</comment>
<accession>A0AAV4NAP2</accession>
<evidence type="ECO:0000256" key="9">
    <source>
        <dbReference type="ARBA" id="ARBA00022990"/>
    </source>
</evidence>
<dbReference type="InterPro" id="IPR029058">
    <property type="entry name" value="AB_hydrolase_fold"/>
</dbReference>
<evidence type="ECO:0000256" key="2">
    <source>
        <dbReference type="ARBA" id="ARBA00004496"/>
    </source>
</evidence>
<evidence type="ECO:0000256" key="5">
    <source>
        <dbReference type="ARBA" id="ARBA00012917"/>
    </source>
</evidence>
<dbReference type="GO" id="GO:0004252">
    <property type="term" value="F:serine-type endopeptidase activity"/>
    <property type="evidence" value="ECO:0007669"/>
    <property type="project" value="InterPro"/>
</dbReference>
<evidence type="ECO:0000256" key="11">
    <source>
        <dbReference type="ARBA" id="ARBA00032596"/>
    </source>
</evidence>
<gene>
    <name evidence="15" type="primary">Apeh</name>
    <name evidence="15" type="ORF">CEXT_372811</name>
</gene>
<proteinExistence type="inferred from homology"/>
<dbReference type="PANTHER" id="PTHR42776">
    <property type="entry name" value="SERINE PEPTIDASE S9 FAMILY MEMBER"/>
    <property type="match status" value="1"/>
</dbReference>
<dbReference type="InterPro" id="IPR001375">
    <property type="entry name" value="Peptidase_S9_cat"/>
</dbReference>
<dbReference type="PROSITE" id="PS00708">
    <property type="entry name" value="PRO_ENDOPEP_SER"/>
    <property type="match status" value="1"/>
</dbReference>
<evidence type="ECO:0000256" key="6">
    <source>
        <dbReference type="ARBA" id="ARBA00018421"/>
    </source>
</evidence>
<evidence type="ECO:0000313" key="16">
    <source>
        <dbReference type="Proteomes" id="UP001054945"/>
    </source>
</evidence>
<name>A0AAV4NAP2_CAEEX</name>
<evidence type="ECO:0000256" key="3">
    <source>
        <dbReference type="ARBA" id="ARBA00010040"/>
    </source>
</evidence>
<keyword evidence="9" id="KW-0007">Acetylation</keyword>
<keyword evidence="16" id="KW-1185">Reference proteome</keyword>
<dbReference type="GO" id="GO:0008242">
    <property type="term" value="F:omega peptidase activity"/>
    <property type="evidence" value="ECO:0007669"/>
    <property type="project" value="UniProtKB-EC"/>
</dbReference>
<dbReference type="EC" id="3.4.19.1" evidence="5"/>
<dbReference type="Gene3D" id="3.40.50.1820">
    <property type="entry name" value="alpha/beta hydrolase"/>
    <property type="match status" value="1"/>
</dbReference>
<dbReference type="GO" id="GO:0005737">
    <property type="term" value="C:cytoplasm"/>
    <property type="evidence" value="ECO:0007669"/>
    <property type="project" value="UniProtKB-SubCell"/>
</dbReference>
<feature type="domain" description="Peptidase S9 prolyl oligopeptidase catalytic" evidence="13">
    <location>
        <begin position="565"/>
        <end position="771"/>
    </location>
</feature>
<dbReference type="AlphaFoldDB" id="A0AAV4NAP2"/>
<dbReference type="SUPFAM" id="SSF82171">
    <property type="entry name" value="DPP6 N-terminal domain-like"/>
    <property type="match status" value="1"/>
</dbReference>
<comment type="function">
    <text evidence="12">This enzyme catalyzes the hydrolysis of the N-terminal peptide bond of an N-acetylated peptide to generate an N-acetylated amino acid and a peptide with a free N-terminus. It preferentially cleaves off Ac-Ala, Ac-Met and Ac-Ser. Also, involved in the degradation of oxidized and glycated proteins.</text>
</comment>
<dbReference type="PANTHER" id="PTHR42776:SF4">
    <property type="entry name" value="ACYLAMINO-ACID-RELEASING ENZYME"/>
    <property type="match status" value="1"/>
</dbReference>
<protein>
    <recommendedName>
        <fullName evidence="6">Acylamino-acid-releasing enzyme</fullName>
        <ecNumber evidence="5">3.4.19.1</ecNumber>
    </recommendedName>
    <alternativeName>
        <fullName evidence="11">Acyl-peptide hydrolase</fullName>
    </alternativeName>
    <alternativeName>
        <fullName evidence="10">Acylaminoacyl-peptidase</fullName>
    </alternativeName>
</protein>
<keyword evidence="7" id="KW-0963">Cytoplasm</keyword>
<comment type="caution">
    <text evidence="15">The sequence shown here is derived from an EMBL/GenBank/DDBJ whole genome shotgun (WGS) entry which is preliminary data.</text>
</comment>
<dbReference type="Pfam" id="PF19283">
    <property type="entry name" value="APEH_N"/>
    <property type="match status" value="1"/>
</dbReference>
<evidence type="ECO:0000256" key="1">
    <source>
        <dbReference type="ARBA" id="ARBA00000721"/>
    </source>
</evidence>